<evidence type="ECO:0000256" key="1">
    <source>
        <dbReference type="PROSITE-ProRule" id="PRU00042"/>
    </source>
</evidence>
<dbReference type="Proteomes" id="UP001303473">
    <property type="component" value="Unassembled WGS sequence"/>
</dbReference>
<protein>
    <submittedName>
        <fullName evidence="5">Cell wall transcription factor ACE2</fullName>
    </submittedName>
</protein>
<dbReference type="InterPro" id="IPR013087">
    <property type="entry name" value="Znf_C2H2_type"/>
</dbReference>
<dbReference type="GO" id="GO:0005634">
    <property type="term" value="C:nucleus"/>
    <property type="evidence" value="ECO:0007669"/>
    <property type="project" value="TreeGrafter"/>
</dbReference>
<evidence type="ECO:0000259" key="4">
    <source>
        <dbReference type="PROSITE" id="PS50157"/>
    </source>
</evidence>
<keyword evidence="1" id="KW-0862">Zinc</keyword>
<reference evidence="6" key="1">
    <citation type="journal article" date="2023" name="Mol. Phylogenet. Evol.">
        <title>Genome-scale phylogeny and comparative genomics of the fungal order Sordariales.</title>
        <authorList>
            <person name="Hensen N."/>
            <person name="Bonometti L."/>
            <person name="Westerberg I."/>
            <person name="Brannstrom I.O."/>
            <person name="Guillou S."/>
            <person name="Cros-Aarteil S."/>
            <person name="Calhoun S."/>
            <person name="Haridas S."/>
            <person name="Kuo A."/>
            <person name="Mondo S."/>
            <person name="Pangilinan J."/>
            <person name="Riley R."/>
            <person name="LaButti K."/>
            <person name="Andreopoulos B."/>
            <person name="Lipzen A."/>
            <person name="Chen C."/>
            <person name="Yan M."/>
            <person name="Daum C."/>
            <person name="Ng V."/>
            <person name="Clum A."/>
            <person name="Steindorff A."/>
            <person name="Ohm R.A."/>
            <person name="Martin F."/>
            <person name="Silar P."/>
            <person name="Natvig D.O."/>
            <person name="Lalanne C."/>
            <person name="Gautier V."/>
            <person name="Ament-Velasquez S.L."/>
            <person name="Kruys A."/>
            <person name="Hutchinson M.I."/>
            <person name="Powell A.J."/>
            <person name="Barry K."/>
            <person name="Miller A.N."/>
            <person name="Grigoriev I.V."/>
            <person name="Debuchy R."/>
            <person name="Gladieux P."/>
            <person name="Hiltunen Thoren M."/>
            <person name="Johannesson H."/>
        </authorList>
    </citation>
    <scope>NUCLEOTIDE SEQUENCE [LARGE SCALE GENOMIC DNA]</scope>
    <source>
        <strain evidence="6">CBS 340.73</strain>
    </source>
</reference>
<feature type="region of interest" description="Disordered" evidence="3">
    <location>
        <begin position="1"/>
        <end position="33"/>
    </location>
</feature>
<dbReference type="EMBL" id="MU853753">
    <property type="protein sequence ID" value="KAK3946050.1"/>
    <property type="molecule type" value="Genomic_DNA"/>
</dbReference>
<dbReference type="Gene3D" id="3.30.160.60">
    <property type="entry name" value="Classic Zinc Finger"/>
    <property type="match status" value="3"/>
</dbReference>
<name>A0AAN6NIB1_9PEZI</name>
<evidence type="ECO:0000313" key="6">
    <source>
        <dbReference type="Proteomes" id="UP001303473"/>
    </source>
</evidence>
<evidence type="ECO:0000256" key="2">
    <source>
        <dbReference type="SAM" id="Coils"/>
    </source>
</evidence>
<dbReference type="SMART" id="SM00355">
    <property type="entry name" value="ZnF_C2H2"/>
    <property type="match status" value="3"/>
</dbReference>
<dbReference type="PROSITE" id="PS50157">
    <property type="entry name" value="ZINC_FINGER_C2H2_2"/>
    <property type="match status" value="1"/>
</dbReference>
<dbReference type="PANTHER" id="PTHR46179">
    <property type="entry name" value="ZINC FINGER PROTEIN"/>
    <property type="match status" value="1"/>
</dbReference>
<dbReference type="GO" id="GO:0006357">
    <property type="term" value="P:regulation of transcription by RNA polymerase II"/>
    <property type="evidence" value="ECO:0007669"/>
    <property type="project" value="TreeGrafter"/>
</dbReference>
<dbReference type="InterPro" id="IPR059009">
    <property type="entry name" value="Znf_C2H2_17_1st"/>
</dbReference>
<dbReference type="GO" id="GO:0008270">
    <property type="term" value="F:zinc ion binding"/>
    <property type="evidence" value="ECO:0007669"/>
    <property type="project" value="UniProtKB-KW"/>
</dbReference>
<keyword evidence="2" id="KW-0175">Coiled coil</keyword>
<feature type="domain" description="C2H2-type" evidence="4">
    <location>
        <begin position="183"/>
        <end position="212"/>
    </location>
</feature>
<gene>
    <name evidence="5" type="ORF">QBC46DRAFT_64923</name>
</gene>
<keyword evidence="1" id="KW-0863">Zinc-finger</keyword>
<proteinExistence type="predicted"/>
<dbReference type="InterPro" id="IPR051061">
    <property type="entry name" value="Zinc_finger_trans_reg"/>
</dbReference>
<keyword evidence="6" id="KW-1185">Reference proteome</keyword>
<comment type="caution">
    <text evidence="5">The sequence shown here is derived from an EMBL/GenBank/DDBJ whole genome shotgun (WGS) entry which is preliminary data.</text>
</comment>
<keyword evidence="1" id="KW-0479">Metal-binding</keyword>
<accession>A0AAN6NIB1</accession>
<dbReference type="InterPro" id="IPR059095">
    <property type="entry name" value="Znf_C2H2_17_2nd"/>
</dbReference>
<feature type="region of interest" description="Disordered" evidence="3">
    <location>
        <begin position="63"/>
        <end position="104"/>
    </location>
</feature>
<feature type="region of interest" description="Disordered" evidence="3">
    <location>
        <begin position="233"/>
        <end position="252"/>
    </location>
</feature>
<evidence type="ECO:0000256" key="3">
    <source>
        <dbReference type="SAM" id="MobiDB-lite"/>
    </source>
</evidence>
<sequence>MMSVAYETRNLIHDGGYPPIDDQPDPTVTEADRFADPTDNMANELATVAASFNATPLTTFVAAESRLELTAPPPPPPPAPEREDSPGRMPHRIKAQKPDREVTKNQNGKFVCTWPGCPEEIKEFSRKCEWNKHMDKHDRPYKCAAEGCEKLPGFTYSGGLLRHEREVHHKHGGPKNSFNCPHVNCKRHSGKGFSRMENLNEHLRRVHTPNGMANGAEGETDDNASDTANAAVAAAATGPHQGQKRKRGPEQESELLQELKRVRQENEELRRQVEAQNMQTVAMMHKINALQAALQGTPQVAIAAPAQMANAPMM</sequence>
<dbReference type="AlphaFoldDB" id="A0AAN6NIB1"/>
<feature type="coiled-coil region" evidence="2">
    <location>
        <begin position="252"/>
        <end position="279"/>
    </location>
</feature>
<evidence type="ECO:0000313" key="5">
    <source>
        <dbReference type="EMBL" id="KAK3946050.1"/>
    </source>
</evidence>
<dbReference type="Pfam" id="PF26176">
    <property type="entry name" value="zf_C2H2_17_2"/>
    <property type="match status" value="1"/>
</dbReference>
<organism evidence="5 6">
    <name type="scientific">Diplogelasinospora grovesii</name>
    <dbReference type="NCBI Taxonomy" id="303347"/>
    <lineage>
        <taxon>Eukaryota</taxon>
        <taxon>Fungi</taxon>
        <taxon>Dikarya</taxon>
        <taxon>Ascomycota</taxon>
        <taxon>Pezizomycotina</taxon>
        <taxon>Sordariomycetes</taxon>
        <taxon>Sordariomycetidae</taxon>
        <taxon>Sordariales</taxon>
        <taxon>Diplogelasinosporaceae</taxon>
        <taxon>Diplogelasinospora</taxon>
    </lineage>
</organism>
<dbReference type="PANTHER" id="PTHR46179:SF24">
    <property type="entry name" value="C2H2-TYPE DOMAIN-CONTAINING PROTEIN"/>
    <property type="match status" value="1"/>
</dbReference>
<dbReference type="Pfam" id="PF26177">
    <property type="entry name" value="zf_C2H2_17_1st"/>
    <property type="match status" value="1"/>
</dbReference>